<reference evidence="3 4" key="1">
    <citation type="journal article" date="2023" name="Commun. Biol.">
        <title>Genome analysis of Parmales, the sister group of diatoms, reveals the evolutionary specialization of diatoms from phago-mixotrophs to photoautotrophs.</title>
        <authorList>
            <person name="Ban H."/>
            <person name="Sato S."/>
            <person name="Yoshikawa S."/>
            <person name="Yamada K."/>
            <person name="Nakamura Y."/>
            <person name="Ichinomiya M."/>
            <person name="Sato N."/>
            <person name="Blanc-Mathieu R."/>
            <person name="Endo H."/>
            <person name="Kuwata A."/>
            <person name="Ogata H."/>
        </authorList>
    </citation>
    <scope>NUCLEOTIDE SEQUENCE [LARGE SCALE GENOMIC DNA]</scope>
</reference>
<feature type="compositionally biased region" description="Basic and acidic residues" evidence="1">
    <location>
        <begin position="52"/>
        <end position="62"/>
    </location>
</feature>
<sequence>MPTTSSSSSKRARLSLPPSPPASDSDDEEGPSLAFTQDAPSFTQSQHPSLPTDKDKEAAHQLKPSEKAELVKLMSRYLFFQSSHHRPVTRKGAADAAMKEFAASGSAVSAATARKVASVVFDEARAEIKRTFGYELVGSPPWMERSLPAKYKDRYYFINNVRDASHAVSLHSGRRSAENGLLMLALCMVYNKGAARTDTERRSDYKWLTEEKA</sequence>
<dbReference type="Proteomes" id="UP001165060">
    <property type="component" value="Unassembled WGS sequence"/>
</dbReference>
<evidence type="ECO:0000259" key="2">
    <source>
        <dbReference type="Pfam" id="PF01454"/>
    </source>
</evidence>
<protein>
    <recommendedName>
        <fullName evidence="2">MAGE domain-containing protein</fullName>
    </recommendedName>
</protein>
<proteinExistence type="predicted"/>
<gene>
    <name evidence="3" type="ORF">TeGR_g14462</name>
</gene>
<feature type="region of interest" description="Disordered" evidence="1">
    <location>
        <begin position="1"/>
        <end position="62"/>
    </location>
</feature>
<dbReference type="EMBL" id="BRYB01003740">
    <property type="protein sequence ID" value="GMI19843.1"/>
    <property type="molecule type" value="Genomic_DNA"/>
</dbReference>
<evidence type="ECO:0000313" key="3">
    <source>
        <dbReference type="EMBL" id="GMI19843.1"/>
    </source>
</evidence>
<organism evidence="3 4">
    <name type="scientific">Tetraparma gracilis</name>
    <dbReference type="NCBI Taxonomy" id="2962635"/>
    <lineage>
        <taxon>Eukaryota</taxon>
        <taxon>Sar</taxon>
        <taxon>Stramenopiles</taxon>
        <taxon>Ochrophyta</taxon>
        <taxon>Bolidophyceae</taxon>
        <taxon>Parmales</taxon>
        <taxon>Triparmaceae</taxon>
        <taxon>Tetraparma</taxon>
    </lineage>
</organism>
<dbReference type="Pfam" id="PF01454">
    <property type="entry name" value="MAGE"/>
    <property type="match status" value="1"/>
</dbReference>
<evidence type="ECO:0000313" key="4">
    <source>
        <dbReference type="Proteomes" id="UP001165060"/>
    </source>
</evidence>
<feature type="compositionally biased region" description="Polar residues" evidence="1">
    <location>
        <begin position="34"/>
        <end position="49"/>
    </location>
</feature>
<accession>A0ABQ6M5E7</accession>
<name>A0ABQ6M5E7_9STRA</name>
<evidence type="ECO:0000256" key="1">
    <source>
        <dbReference type="SAM" id="MobiDB-lite"/>
    </source>
</evidence>
<feature type="non-terminal residue" evidence="3">
    <location>
        <position position="213"/>
    </location>
</feature>
<feature type="domain" description="MAGE" evidence="2">
    <location>
        <begin position="76"/>
        <end position="194"/>
    </location>
</feature>
<comment type="caution">
    <text evidence="3">The sequence shown here is derived from an EMBL/GenBank/DDBJ whole genome shotgun (WGS) entry which is preliminary data.</text>
</comment>
<keyword evidence="4" id="KW-1185">Reference proteome</keyword>
<dbReference type="Gene3D" id="1.10.10.1200">
    <property type="entry name" value="MAGE homology domain, winged helix WH1 motif"/>
    <property type="match status" value="1"/>
</dbReference>
<dbReference type="InterPro" id="IPR002190">
    <property type="entry name" value="MHD_dom"/>
</dbReference>
<dbReference type="InterPro" id="IPR041898">
    <property type="entry name" value="MAGE_WH1"/>
</dbReference>